<evidence type="ECO:0000259" key="5">
    <source>
        <dbReference type="Pfam" id="PF00891"/>
    </source>
</evidence>
<evidence type="ECO:0000256" key="3">
    <source>
        <dbReference type="ARBA" id="ARBA00022691"/>
    </source>
</evidence>
<evidence type="ECO:0000313" key="6">
    <source>
        <dbReference type="EMBL" id="GAB1312713.1"/>
    </source>
</evidence>
<evidence type="ECO:0000313" key="7">
    <source>
        <dbReference type="Proteomes" id="UP001628179"/>
    </source>
</evidence>
<evidence type="ECO:0000256" key="4">
    <source>
        <dbReference type="SAM" id="MobiDB-lite"/>
    </source>
</evidence>
<dbReference type="SUPFAM" id="SSF46785">
    <property type="entry name" value="Winged helix' DNA-binding domain"/>
    <property type="match status" value="1"/>
</dbReference>
<keyword evidence="1" id="KW-0489">Methyltransferase</keyword>
<dbReference type="Gene3D" id="3.40.50.150">
    <property type="entry name" value="Vaccinia Virus protein VP39"/>
    <property type="match status" value="1"/>
</dbReference>
<dbReference type="InterPro" id="IPR029063">
    <property type="entry name" value="SAM-dependent_MTases_sf"/>
</dbReference>
<name>A0ABQ0G4M6_9PEZI</name>
<feature type="domain" description="O-methyltransferase C-terminal" evidence="5">
    <location>
        <begin position="244"/>
        <end position="404"/>
    </location>
</feature>
<dbReference type="Gene3D" id="1.10.10.10">
    <property type="entry name" value="Winged helix-like DNA-binding domain superfamily/Winged helix DNA-binding domain"/>
    <property type="match status" value="1"/>
</dbReference>
<dbReference type="PANTHER" id="PTHR43712">
    <property type="entry name" value="PUTATIVE (AFU_ORTHOLOGUE AFUA_4G14580)-RELATED"/>
    <property type="match status" value="1"/>
</dbReference>
<keyword evidence="3" id="KW-0949">S-adenosyl-L-methionine</keyword>
<dbReference type="RefSeq" id="XP_070914446.1">
    <property type="nucleotide sequence ID" value="XM_071058345.1"/>
</dbReference>
<keyword evidence="7" id="KW-1185">Reference proteome</keyword>
<evidence type="ECO:0000256" key="2">
    <source>
        <dbReference type="ARBA" id="ARBA00022679"/>
    </source>
</evidence>
<dbReference type="GeneID" id="98173668"/>
<proteinExistence type="predicted"/>
<dbReference type="InterPro" id="IPR036388">
    <property type="entry name" value="WH-like_DNA-bd_sf"/>
</dbReference>
<organism evidence="6 7">
    <name type="scientific">Madurella fahalii</name>
    <dbReference type="NCBI Taxonomy" id="1157608"/>
    <lineage>
        <taxon>Eukaryota</taxon>
        <taxon>Fungi</taxon>
        <taxon>Dikarya</taxon>
        <taxon>Ascomycota</taxon>
        <taxon>Pezizomycotina</taxon>
        <taxon>Sordariomycetes</taxon>
        <taxon>Sordariomycetidae</taxon>
        <taxon>Sordariales</taxon>
        <taxon>Sordariales incertae sedis</taxon>
        <taxon>Madurella</taxon>
    </lineage>
</organism>
<keyword evidence="2" id="KW-0808">Transferase</keyword>
<gene>
    <name evidence="6" type="ORF">MFIFM68171_02923</name>
</gene>
<accession>A0ABQ0G4M6</accession>
<feature type="compositionally biased region" description="Acidic residues" evidence="4">
    <location>
        <begin position="224"/>
        <end position="241"/>
    </location>
</feature>
<sequence length="425" mass="46931">MARNNERLSKELEPLCKNLTDAVSGLGSSGGRESVISAAKAIIHAAQDAQELYVHFAVNKCEIIVMRLFLKWEVFQGIPLQGSISFSELAAKIGAEVGLIARLSRMLIASGMLSLAGKDQVAHTHRSRMIAEDPLFRSTAKLILYEDFPQAAGTPEYFEHYGRREPAGKAHTPYGFRKGQPEKTVFELMGEQPQLVQIFMEAMVRTQEFLSTSHYDVSWIVAAENDDDDGDDNDDDDDDDDRPLLVDVGGGAGQALRDILSRTPGLPRERCVLQDRAEVIERNKKTGGGDPELSGVRMMAVDFHQEQPIKGTLTLHYLFQSLSLCARAYLIRRCLHDYGDKECAGILRQIEGAMDNDSRLLIMEMVLLPDSPPFCYAMDMAMMGIAGKERTLDDWEALTAEAGLKISKVVPAHGIGLSVLECVKG</sequence>
<evidence type="ECO:0000256" key="1">
    <source>
        <dbReference type="ARBA" id="ARBA00022603"/>
    </source>
</evidence>
<feature type="region of interest" description="Disordered" evidence="4">
    <location>
        <begin position="224"/>
        <end position="245"/>
    </location>
</feature>
<comment type="caution">
    <text evidence="6">The sequence shown here is derived from an EMBL/GenBank/DDBJ whole genome shotgun (WGS) entry which is preliminary data.</text>
</comment>
<reference evidence="6 7" key="1">
    <citation type="submission" date="2024-09" db="EMBL/GenBank/DDBJ databases">
        <title>Itraconazole resistance in Madurella fahalii resulting from another homologue of gene encoding cytochrome P450 14-alpha sterol demethylase (CYP51).</title>
        <authorList>
            <person name="Yoshioka I."/>
            <person name="Fahal A.H."/>
            <person name="Kaneko S."/>
            <person name="Yaguchi T."/>
        </authorList>
    </citation>
    <scope>NUCLEOTIDE SEQUENCE [LARGE SCALE GENOMIC DNA]</scope>
    <source>
        <strain evidence="6 7">IFM 68171</strain>
    </source>
</reference>
<dbReference type="PROSITE" id="PS51683">
    <property type="entry name" value="SAM_OMT_II"/>
    <property type="match status" value="1"/>
</dbReference>
<dbReference type="EMBL" id="BAAFSV010000002">
    <property type="protein sequence ID" value="GAB1312713.1"/>
    <property type="molecule type" value="Genomic_DNA"/>
</dbReference>
<dbReference type="InterPro" id="IPR016461">
    <property type="entry name" value="COMT-like"/>
</dbReference>
<dbReference type="PANTHER" id="PTHR43712:SF16">
    <property type="entry name" value="O-METHYLTRANSFERASE ELCB"/>
    <property type="match status" value="1"/>
</dbReference>
<protein>
    <recommendedName>
        <fullName evidence="5">O-methyltransferase C-terminal domain-containing protein</fullName>
    </recommendedName>
</protein>
<dbReference type="InterPro" id="IPR036390">
    <property type="entry name" value="WH_DNA-bd_sf"/>
</dbReference>
<dbReference type="InterPro" id="IPR001077">
    <property type="entry name" value="COMT_C"/>
</dbReference>
<dbReference type="SUPFAM" id="SSF53335">
    <property type="entry name" value="S-adenosyl-L-methionine-dependent methyltransferases"/>
    <property type="match status" value="1"/>
</dbReference>
<dbReference type="Proteomes" id="UP001628179">
    <property type="component" value="Unassembled WGS sequence"/>
</dbReference>
<dbReference type="Pfam" id="PF00891">
    <property type="entry name" value="Methyltransf_2"/>
    <property type="match status" value="1"/>
</dbReference>